<comment type="caution">
    <text evidence="1">The sequence shown here is derived from an EMBL/GenBank/DDBJ whole genome shotgun (WGS) entry which is preliminary data.</text>
</comment>
<protein>
    <submittedName>
        <fullName evidence="1">Uncharacterized protein</fullName>
    </submittedName>
</protein>
<keyword evidence="2" id="KW-1185">Reference proteome</keyword>
<dbReference type="RefSeq" id="WP_204987595.1">
    <property type="nucleotide sequence ID" value="NZ_FNYF01000018.1"/>
</dbReference>
<evidence type="ECO:0000313" key="1">
    <source>
        <dbReference type="EMBL" id="PXV81059.1"/>
    </source>
</evidence>
<gene>
    <name evidence="1" type="ORF">C8R14_11337</name>
</gene>
<dbReference type="Proteomes" id="UP000247780">
    <property type="component" value="Unassembled WGS sequence"/>
</dbReference>
<accession>A0ABX5M6W1</accession>
<evidence type="ECO:0000313" key="2">
    <source>
        <dbReference type="Proteomes" id="UP000247780"/>
    </source>
</evidence>
<name>A0ABX5M6W1_9PROT</name>
<organism evidence="1 2">
    <name type="scientific">Nitrosomonas eutropha</name>
    <dbReference type="NCBI Taxonomy" id="916"/>
    <lineage>
        <taxon>Bacteria</taxon>
        <taxon>Pseudomonadati</taxon>
        <taxon>Pseudomonadota</taxon>
        <taxon>Betaproteobacteria</taxon>
        <taxon>Nitrosomonadales</taxon>
        <taxon>Nitrosomonadaceae</taxon>
        <taxon>Nitrosomonas</taxon>
    </lineage>
</organism>
<proteinExistence type="predicted"/>
<reference evidence="1 2" key="1">
    <citation type="submission" date="2018-04" db="EMBL/GenBank/DDBJ databases">
        <title>Active sludge and wastewater microbial communities from Klosterneuburg, Austria.</title>
        <authorList>
            <person name="Wagner M."/>
        </authorList>
    </citation>
    <scope>NUCLEOTIDE SEQUENCE [LARGE SCALE GENOMIC DNA]</scope>
    <source>
        <strain evidence="1 2">Nm 57</strain>
    </source>
</reference>
<sequence length="114" mass="12966">MLTRDAGDGVIQFRTAAARFHLIDDSAYQTILVRYDNNDALLGQLKKEGPHRWLMRKLQRYSVNLPRHVFAQLEAKGDVYQIWPGIYAQTSAALYNDKLGVVFDSNITPDSLVI</sequence>
<dbReference type="EMBL" id="QICQ01000013">
    <property type="protein sequence ID" value="PXV81059.1"/>
    <property type="molecule type" value="Genomic_DNA"/>
</dbReference>